<dbReference type="Proteomes" id="UP000265520">
    <property type="component" value="Unassembled WGS sequence"/>
</dbReference>
<protein>
    <submittedName>
        <fullName evidence="2">Uncharacterized protein</fullName>
    </submittedName>
</protein>
<sequence>MERIQGPLHLHPGKLNQDHDQDRGLCQDKGQDPTPEAVAVSDILNFSDLSYYHFVEWLVFFPSDQGLGVLK</sequence>
<feature type="non-terminal residue" evidence="2">
    <location>
        <position position="71"/>
    </location>
</feature>
<keyword evidence="3" id="KW-1185">Reference proteome</keyword>
<evidence type="ECO:0000256" key="1">
    <source>
        <dbReference type="SAM" id="MobiDB-lite"/>
    </source>
</evidence>
<dbReference type="AlphaFoldDB" id="A0A392QXW4"/>
<evidence type="ECO:0000313" key="2">
    <source>
        <dbReference type="EMBL" id="MCI28105.1"/>
    </source>
</evidence>
<comment type="caution">
    <text evidence="2">The sequence shown here is derived from an EMBL/GenBank/DDBJ whole genome shotgun (WGS) entry which is preliminary data.</text>
</comment>
<name>A0A392QXW4_9FABA</name>
<accession>A0A392QXW4</accession>
<proteinExistence type="predicted"/>
<feature type="region of interest" description="Disordered" evidence="1">
    <location>
        <begin position="1"/>
        <end position="33"/>
    </location>
</feature>
<reference evidence="2 3" key="1">
    <citation type="journal article" date="2018" name="Front. Plant Sci.">
        <title>Red Clover (Trifolium pratense) and Zigzag Clover (T. medium) - A Picture of Genomic Similarities and Differences.</title>
        <authorList>
            <person name="Dluhosova J."/>
            <person name="Istvanek J."/>
            <person name="Nedelnik J."/>
            <person name="Repkova J."/>
        </authorList>
    </citation>
    <scope>NUCLEOTIDE SEQUENCE [LARGE SCALE GENOMIC DNA]</scope>
    <source>
        <strain evidence="3">cv. 10/8</strain>
        <tissue evidence="2">Leaf</tissue>
    </source>
</reference>
<feature type="compositionally biased region" description="Basic and acidic residues" evidence="1">
    <location>
        <begin position="16"/>
        <end position="31"/>
    </location>
</feature>
<evidence type="ECO:0000313" key="3">
    <source>
        <dbReference type="Proteomes" id="UP000265520"/>
    </source>
</evidence>
<organism evidence="2 3">
    <name type="scientific">Trifolium medium</name>
    <dbReference type="NCBI Taxonomy" id="97028"/>
    <lineage>
        <taxon>Eukaryota</taxon>
        <taxon>Viridiplantae</taxon>
        <taxon>Streptophyta</taxon>
        <taxon>Embryophyta</taxon>
        <taxon>Tracheophyta</taxon>
        <taxon>Spermatophyta</taxon>
        <taxon>Magnoliopsida</taxon>
        <taxon>eudicotyledons</taxon>
        <taxon>Gunneridae</taxon>
        <taxon>Pentapetalae</taxon>
        <taxon>rosids</taxon>
        <taxon>fabids</taxon>
        <taxon>Fabales</taxon>
        <taxon>Fabaceae</taxon>
        <taxon>Papilionoideae</taxon>
        <taxon>50 kb inversion clade</taxon>
        <taxon>NPAAA clade</taxon>
        <taxon>Hologalegina</taxon>
        <taxon>IRL clade</taxon>
        <taxon>Trifolieae</taxon>
        <taxon>Trifolium</taxon>
    </lineage>
</organism>
<dbReference type="EMBL" id="LXQA010163571">
    <property type="protein sequence ID" value="MCI28105.1"/>
    <property type="molecule type" value="Genomic_DNA"/>
</dbReference>